<keyword evidence="6 10" id="KW-0238">DNA-binding</keyword>
<dbReference type="Pfam" id="PF00104">
    <property type="entry name" value="Hormone_recep"/>
    <property type="match status" value="1"/>
</dbReference>
<comment type="subcellular location">
    <subcellularLocation>
        <location evidence="1 10">Nucleus</location>
    </subcellularLocation>
</comment>
<dbReference type="PRINTS" id="PR00047">
    <property type="entry name" value="STROIDFINGER"/>
</dbReference>
<sequence length="431" mass="48688">MSSSKDNTATSGRILFDIPCKVCSDHSSGKHYGIYACDGCAGFFKRSIRRSRQYICKARVQGNCPVDKAHRNQCRACRLKRCADSGMNKDAVQHERGPRHSTIRRQMANLYSTDGGSHAMDLHVPRSCHPLSTPVQSMASAFPSSMSVATMASAINSSNALQAMRSYPFGFPFSPPMCRPMNMCQPIPKYPFSMMSSPATSPMPTSLDVLRETAGLIVMMNLQWIRNLPAFMTLPSEDQLIMIERSWKELLVLSIPQYFTHSDMGNLATAVHLNRKTDYEYRLNASDQKVDPVDTKQLIEDAHSLQDLVTKFHLIQIDAREIIFLKAILLFKSGPSGDNEARPMLTESRRVSEFQDQAQAELMRYIQMAYPNQPNRFGKLLLMLPELSRFPAKHLHELFFRKLSGDVQIETLILNMHKTYDGRGISLARNL</sequence>
<reference evidence="14" key="1">
    <citation type="submission" date="2017-01" db="EMBL/GenBank/DDBJ databases">
        <title>Comparative genomics of anhydrobiosis in the tardigrade Hypsibius dujardini.</title>
        <authorList>
            <person name="Yoshida Y."/>
            <person name="Koutsovoulos G."/>
            <person name="Laetsch D."/>
            <person name="Stevens L."/>
            <person name="Kumar S."/>
            <person name="Horikawa D."/>
            <person name="Ishino K."/>
            <person name="Komine S."/>
            <person name="Tomita M."/>
            <person name="Blaxter M."/>
            <person name="Arakawa K."/>
        </authorList>
    </citation>
    <scope>NUCLEOTIDE SEQUENCE [LARGE SCALE GENOMIC DNA]</scope>
    <source>
        <strain evidence="14">Z151</strain>
    </source>
</reference>
<keyword evidence="5 10" id="KW-0805">Transcription regulation</keyword>
<evidence type="ECO:0000256" key="8">
    <source>
        <dbReference type="ARBA" id="ARBA00023170"/>
    </source>
</evidence>
<dbReference type="InterPro" id="IPR001628">
    <property type="entry name" value="Znf_hrmn_rcpt"/>
</dbReference>
<keyword evidence="9 10" id="KW-0539">Nucleus</keyword>
<evidence type="ECO:0000256" key="5">
    <source>
        <dbReference type="ARBA" id="ARBA00023015"/>
    </source>
</evidence>
<dbReference type="GO" id="GO:0043565">
    <property type="term" value="F:sequence-specific DNA binding"/>
    <property type="evidence" value="ECO:0007669"/>
    <property type="project" value="InterPro"/>
</dbReference>
<organism evidence="13 14">
    <name type="scientific">Hypsibius exemplaris</name>
    <name type="common">Freshwater tardigrade</name>
    <dbReference type="NCBI Taxonomy" id="2072580"/>
    <lineage>
        <taxon>Eukaryota</taxon>
        <taxon>Metazoa</taxon>
        <taxon>Ecdysozoa</taxon>
        <taxon>Tardigrada</taxon>
        <taxon>Eutardigrada</taxon>
        <taxon>Parachela</taxon>
        <taxon>Hypsibioidea</taxon>
        <taxon>Hypsibiidae</taxon>
        <taxon>Hypsibius</taxon>
    </lineage>
</organism>
<evidence type="ECO:0000256" key="3">
    <source>
        <dbReference type="ARBA" id="ARBA00022771"/>
    </source>
</evidence>
<keyword evidence="2 10" id="KW-0479">Metal-binding</keyword>
<dbReference type="Gene3D" id="1.10.565.10">
    <property type="entry name" value="Retinoid X Receptor"/>
    <property type="match status" value="1"/>
</dbReference>
<dbReference type="FunFam" id="3.30.50.10:FF:000019">
    <property type="entry name" value="Nuclear receptor subfamily 2 group E member"/>
    <property type="match status" value="1"/>
</dbReference>
<protein>
    <submittedName>
        <fullName evidence="13">Nuclear receptor subfamily 2 group E member 1</fullName>
    </submittedName>
</protein>
<dbReference type="PROSITE" id="PS51030">
    <property type="entry name" value="NUCLEAR_REC_DBD_2"/>
    <property type="match status" value="1"/>
</dbReference>
<dbReference type="InterPro" id="IPR035500">
    <property type="entry name" value="NHR-like_dom_sf"/>
</dbReference>
<comment type="caution">
    <text evidence="13">The sequence shown here is derived from an EMBL/GenBank/DDBJ whole genome shotgun (WGS) entry which is preliminary data.</text>
</comment>
<dbReference type="AlphaFoldDB" id="A0A1W0WDW1"/>
<evidence type="ECO:0000256" key="9">
    <source>
        <dbReference type="ARBA" id="ARBA00023242"/>
    </source>
</evidence>
<evidence type="ECO:0000256" key="10">
    <source>
        <dbReference type="RuleBase" id="RU004334"/>
    </source>
</evidence>
<keyword evidence="8 10" id="KW-0675">Receptor</keyword>
<keyword evidence="3 10" id="KW-0863">Zinc-finger</keyword>
<dbReference type="PROSITE" id="PS51843">
    <property type="entry name" value="NR_LBD"/>
    <property type="match status" value="1"/>
</dbReference>
<proteinExistence type="inferred from homology"/>
<dbReference type="InterPro" id="IPR013088">
    <property type="entry name" value="Znf_NHR/GATA"/>
</dbReference>
<dbReference type="GO" id="GO:0003700">
    <property type="term" value="F:DNA-binding transcription factor activity"/>
    <property type="evidence" value="ECO:0007669"/>
    <property type="project" value="InterPro"/>
</dbReference>
<dbReference type="PANTHER" id="PTHR24083">
    <property type="entry name" value="NUCLEAR HORMONE RECEPTOR"/>
    <property type="match status" value="1"/>
</dbReference>
<dbReference type="InterPro" id="IPR000536">
    <property type="entry name" value="Nucl_hrmn_rcpt_lig-bd"/>
</dbReference>
<evidence type="ECO:0000256" key="4">
    <source>
        <dbReference type="ARBA" id="ARBA00022833"/>
    </source>
</evidence>
<evidence type="ECO:0000313" key="14">
    <source>
        <dbReference type="Proteomes" id="UP000192578"/>
    </source>
</evidence>
<dbReference type="Proteomes" id="UP000192578">
    <property type="component" value="Unassembled WGS sequence"/>
</dbReference>
<gene>
    <name evidence="13" type="ORF">BV898_12357</name>
</gene>
<evidence type="ECO:0000313" key="13">
    <source>
        <dbReference type="EMBL" id="OQV13405.1"/>
    </source>
</evidence>
<keyword evidence="14" id="KW-1185">Reference proteome</keyword>
<dbReference type="SUPFAM" id="SSF57716">
    <property type="entry name" value="Glucocorticoid receptor-like (DNA-binding domain)"/>
    <property type="match status" value="1"/>
</dbReference>
<dbReference type="OrthoDB" id="10045640at2759"/>
<evidence type="ECO:0000256" key="6">
    <source>
        <dbReference type="ARBA" id="ARBA00023125"/>
    </source>
</evidence>
<keyword evidence="4 10" id="KW-0862">Zinc</keyword>
<evidence type="ECO:0000256" key="7">
    <source>
        <dbReference type="ARBA" id="ARBA00023163"/>
    </source>
</evidence>
<keyword evidence="7 10" id="KW-0804">Transcription</keyword>
<dbReference type="GO" id="GO:0005634">
    <property type="term" value="C:nucleus"/>
    <property type="evidence" value="ECO:0007669"/>
    <property type="project" value="UniProtKB-SubCell"/>
</dbReference>
<dbReference type="PROSITE" id="PS00031">
    <property type="entry name" value="NUCLEAR_REC_DBD_1"/>
    <property type="match status" value="1"/>
</dbReference>
<dbReference type="GO" id="GO:0006357">
    <property type="term" value="P:regulation of transcription by RNA polymerase II"/>
    <property type="evidence" value="ECO:0007669"/>
    <property type="project" value="UniProtKB-ARBA"/>
</dbReference>
<evidence type="ECO:0000259" key="12">
    <source>
        <dbReference type="PROSITE" id="PS51843"/>
    </source>
</evidence>
<dbReference type="GO" id="GO:0032502">
    <property type="term" value="P:developmental process"/>
    <property type="evidence" value="ECO:0007669"/>
    <property type="project" value="UniProtKB-ARBA"/>
</dbReference>
<dbReference type="EMBL" id="MTYJ01000124">
    <property type="protein sequence ID" value="OQV13405.1"/>
    <property type="molecule type" value="Genomic_DNA"/>
</dbReference>
<dbReference type="Gene3D" id="3.30.50.10">
    <property type="entry name" value="Erythroid Transcription Factor GATA-1, subunit A"/>
    <property type="match status" value="1"/>
</dbReference>
<feature type="domain" description="Nuclear receptor" evidence="11">
    <location>
        <begin position="17"/>
        <end position="94"/>
    </location>
</feature>
<evidence type="ECO:0000259" key="11">
    <source>
        <dbReference type="PROSITE" id="PS51030"/>
    </source>
</evidence>
<dbReference type="SMART" id="SM00399">
    <property type="entry name" value="ZnF_C4"/>
    <property type="match status" value="1"/>
</dbReference>
<evidence type="ECO:0000256" key="1">
    <source>
        <dbReference type="ARBA" id="ARBA00004123"/>
    </source>
</evidence>
<dbReference type="InterPro" id="IPR001723">
    <property type="entry name" value="Nuclear_hrmn_rcpt"/>
</dbReference>
<dbReference type="GO" id="GO:0008270">
    <property type="term" value="F:zinc ion binding"/>
    <property type="evidence" value="ECO:0007669"/>
    <property type="project" value="UniProtKB-KW"/>
</dbReference>
<accession>A0A1W0WDW1</accession>
<dbReference type="SMART" id="SM00430">
    <property type="entry name" value="HOLI"/>
    <property type="match status" value="1"/>
</dbReference>
<dbReference type="PRINTS" id="PR00398">
    <property type="entry name" value="STRDHORMONER"/>
</dbReference>
<feature type="domain" description="NR LBD" evidence="12">
    <location>
        <begin position="185"/>
        <end position="420"/>
    </location>
</feature>
<dbReference type="CDD" id="cd07163">
    <property type="entry name" value="NR_DBD_TLX"/>
    <property type="match status" value="1"/>
</dbReference>
<evidence type="ECO:0000256" key="2">
    <source>
        <dbReference type="ARBA" id="ARBA00022723"/>
    </source>
</evidence>
<dbReference type="Pfam" id="PF00105">
    <property type="entry name" value="zf-C4"/>
    <property type="match status" value="1"/>
</dbReference>
<dbReference type="SUPFAM" id="SSF48508">
    <property type="entry name" value="Nuclear receptor ligand-binding domain"/>
    <property type="match status" value="1"/>
</dbReference>
<dbReference type="InterPro" id="IPR050274">
    <property type="entry name" value="Nuclear_hormone_rcpt_NR2"/>
</dbReference>
<comment type="similarity">
    <text evidence="10">Belongs to the nuclear hormone receptor family.</text>
</comment>
<name>A0A1W0WDW1_HYPEX</name>